<dbReference type="SUPFAM" id="SSF49503">
    <property type="entry name" value="Cupredoxins"/>
    <property type="match status" value="3"/>
</dbReference>
<evidence type="ECO:0000313" key="20">
    <source>
        <dbReference type="Proteomes" id="UP001231189"/>
    </source>
</evidence>
<dbReference type="InterPro" id="IPR033138">
    <property type="entry name" value="Cu_oxidase_CS"/>
</dbReference>
<evidence type="ECO:0000256" key="14">
    <source>
        <dbReference type="SAM" id="MobiDB-lite"/>
    </source>
</evidence>
<evidence type="ECO:0000256" key="11">
    <source>
        <dbReference type="ARBA" id="ARBA00023002"/>
    </source>
</evidence>
<dbReference type="GO" id="GO:0052716">
    <property type="term" value="F:hydroquinone:oxygen oxidoreductase activity"/>
    <property type="evidence" value="ECO:0007669"/>
    <property type="project" value="UniProtKB-EC"/>
</dbReference>
<dbReference type="InterPro" id="IPR034285">
    <property type="entry name" value="CuRO_2_LCC"/>
</dbReference>
<evidence type="ECO:0000313" key="19">
    <source>
        <dbReference type="EMBL" id="KAK1692110.1"/>
    </source>
</evidence>
<keyword evidence="7" id="KW-0052">Apoplast</keyword>
<dbReference type="Pfam" id="PF00394">
    <property type="entry name" value="Cu-oxidase"/>
    <property type="match status" value="1"/>
</dbReference>
<evidence type="ECO:0000256" key="9">
    <source>
        <dbReference type="ARBA" id="ARBA00022723"/>
    </source>
</evidence>
<keyword evidence="20" id="KW-1185">Reference proteome</keyword>
<dbReference type="InterPro" id="IPR002355">
    <property type="entry name" value="Cu_oxidase_Cu_BS"/>
</dbReference>
<comment type="subcellular location">
    <subcellularLocation>
        <location evidence="4">Secreted</location>
        <location evidence="4">Extracellular space</location>
        <location evidence="4">Apoplast</location>
    </subcellularLocation>
</comment>
<dbReference type="SUPFAM" id="SSF56672">
    <property type="entry name" value="DNA/RNA polymerases"/>
    <property type="match status" value="1"/>
</dbReference>
<dbReference type="PANTHER" id="PTHR11709">
    <property type="entry name" value="MULTI-COPPER OXIDASE"/>
    <property type="match status" value="1"/>
</dbReference>
<dbReference type="InterPro" id="IPR008972">
    <property type="entry name" value="Cupredoxin"/>
</dbReference>
<dbReference type="Proteomes" id="UP001231189">
    <property type="component" value="Unassembled WGS sequence"/>
</dbReference>
<evidence type="ECO:0000256" key="12">
    <source>
        <dbReference type="ARBA" id="ARBA00023008"/>
    </source>
</evidence>
<accession>A0AAD8TQS3</accession>
<evidence type="ECO:0000256" key="8">
    <source>
        <dbReference type="ARBA" id="ARBA00022525"/>
    </source>
</evidence>
<feature type="domain" description="Plastocyanin-like" evidence="17">
    <location>
        <begin position="937"/>
        <end position="1054"/>
    </location>
</feature>
<evidence type="ECO:0000256" key="6">
    <source>
        <dbReference type="ARBA" id="ARBA00012297"/>
    </source>
</evidence>
<evidence type="ECO:0000256" key="7">
    <source>
        <dbReference type="ARBA" id="ARBA00022523"/>
    </source>
</evidence>
<dbReference type="Pfam" id="PF07727">
    <property type="entry name" value="RVT_2"/>
    <property type="match status" value="1"/>
</dbReference>
<evidence type="ECO:0000259" key="16">
    <source>
        <dbReference type="Pfam" id="PF07727"/>
    </source>
</evidence>
<feature type="compositionally biased region" description="Pro residues" evidence="14">
    <location>
        <begin position="61"/>
        <end position="73"/>
    </location>
</feature>
<dbReference type="CDD" id="cd13875">
    <property type="entry name" value="CuRO_2_LCC_plant"/>
    <property type="match status" value="1"/>
</dbReference>
<comment type="catalytic activity">
    <reaction evidence="1">
        <text>4 hydroquinone + O2 = 4 benzosemiquinone + 2 H2O</text>
        <dbReference type="Rhea" id="RHEA:11276"/>
        <dbReference type="ChEBI" id="CHEBI:15377"/>
        <dbReference type="ChEBI" id="CHEBI:15379"/>
        <dbReference type="ChEBI" id="CHEBI:17594"/>
        <dbReference type="ChEBI" id="CHEBI:17977"/>
        <dbReference type="EC" id="1.10.3.2"/>
    </reaction>
</comment>
<dbReference type="CDD" id="cd09272">
    <property type="entry name" value="RNase_HI_RT_Ty1"/>
    <property type="match status" value="1"/>
</dbReference>
<comment type="caution">
    <text evidence="19">The sequence shown here is derived from an EMBL/GenBank/DDBJ whole genome shotgun (WGS) entry which is preliminary data.</text>
</comment>
<feature type="region of interest" description="Disordered" evidence="14">
    <location>
        <begin position="1060"/>
        <end position="1082"/>
    </location>
</feature>
<keyword evidence="8" id="KW-0964">Secreted</keyword>
<reference evidence="19" key="1">
    <citation type="submission" date="2023-07" db="EMBL/GenBank/DDBJ databases">
        <title>A chromosome-level genome assembly of Lolium multiflorum.</title>
        <authorList>
            <person name="Chen Y."/>
            <person name="Copetti D."/>
            <person name="Kolliker R."/>
            <person name="Studer B."/>
        </authorList>
    </citation>
    <scope>NUCLEOTIDE SEQUENCE</scope>
    <source>
        <strain evidence="19">02402/16</strain>
        <tissue evidence="19">Leaf</tissue>
    </source>
</reference>
<organism evidence="19 20">
    <name type="scientific">Lolium multiflorum</name>
    <name type="common">Italian ryegrass</name>
    <name type="synonym">Lolium perenne subsp. multiflorum</name>
    <dbReference type="NCBI Taxonomy" id="4521"/>
    <lineage>
        <taxon>Eukaryota</taxon>
        <taxon>Viridiplantae</taxon>
        <taxon>Streptophyta</taxon>
        <taxon>Embryophyta</taxon>
        <taxon>Tracheophyta</taxon>
        <taxon>Spermatophyta</taxon>
        <taxon>Magnoliopsida</taxon>
        <taxon>Liliopsida</taxon>
        <taxon>Poales</taxon>
        <taxon>Poaceae</taxon>
        <taxon>BOP clade</taxon>
        <taxon>Pooideae</taxon>
        <taxon>Poodae</taxon>
        <taxon>Poeae</taxon>
        <taxon>Poeae Chloroplast Group 2 (Poeae type)</taxon>
        <taxon>Loliodinae</taxon>
        <taxon>Loliinae</taxon>
        <taxon>Lolium</taxon>
    </lineage>
</organism>
<dbReference type="Gene3D" id="2.60.40.420">
    <property type="entry name" value="Cupredoxins - blue copper proteins"/>
    <property type="match status" value="3"/>
</dbReference>
<evidence type="ECO:0000256" key="1">
    <source>
        <dbReference type="ARBA" id="ARBA00000349"/>
    </source>
</evidence>
<dbReference type="InterPro" id="IPR001117">
    <property type="entry name" value="Cu-oxidase_2nd"/>
</dbReference>
<feature type="domain" description="Reverse transcriptase Ty1/copia-type" evidence="16">
    <location>
        <begin position="223"/>
        <end position="342"/>
    </location>
</feature>
<dbReference type="PROSITE" id="PS00080">
    <property type="entry name" value="MULTICOPPER_OXIDASE2"/>
    <property type="match status" value="1"/>
</dbReference>
<dbReference type="Pfam" id="PF07731">
    <property type="entry name" value="Cu-oxidase_2"/>
    <property type="match status" value="1"/>
</dbReference>
<feature type="region of interest" description="Disordered" evidence="14">
    <location>
        <begin position="45"/>
        <end position="81"/>
    </location>
</feature>
<dbReference type="EMBL" id="JAUUTY010000001">
    <property type="protein sequence ID" value="KAK1692110.1"/>
    <property type="molecule type" value="Genomic_DNA"/>
</dbReference>
<keyword evidence="13" id="KW-0439">Lignin degradation</keyword>
<keyword evidence="11" id="KW-0560">Oxidoreductase</keyword>
<evidence type="ECO:0000256" key="13">
    <source>
        <dbReference type="ARBA" id="ARBA00023185"/>
    </source>
</evidence>
<dbReference type="GO" id="GO:0005507">
    <property type="term" value="F:copper ion binding"/>
    <property type="evidence" value="ECO:0007669"/>
    <property type="project" value="InterPro"/>
</dbReference>
<dbReference type="Pfam" id="PF07732">
    <property type="entry name" value="Cu-oxidase_3"/>
    <property type="match status" value="1"/>
</dbReference>
<protein>
    <recommendedName>
        <fullName evidence="6">laccase</fullName>
        <ecNumber evidence="6">1.10.3.2</ecNumber>
    </recommendedName>
</protein>
<comment type="cofactor">
    <cofactor evidence="2">
        <name>Cu cation</name>
        <dbReference type="ChEBI" id="CHEBI:23378"/>
    </cofactor>
</comment>
<dbReference type="GO" id="GO:0048046">
    <property type="term" value="C:apoplast"/>
    <property type="evidence" value="ECO:0007669"/>
    <property type="project" value="UniProtKB-SubCell"/>
</dbReference>
<keyword evidence="10" id="KW-0677">Repeat</keyword>
<comment type="function">
    <text evidence="3">Lignin degradation and detoxification of lignin-derived products.</text>
</comment>
<dbReference type="EC" id="1.10.3.2" evidence="6"/>
<feature type="compositionally biased region" description="Polar residues" evidence="14">
    <location>
        <begin position="1073"/>
        <end position="1082"/>
    </location>
</feature>
<sequence>MDLATHRILISRHVVFDESIFPFASPQLPSAATYDFLDDDLPPLVVPPATPAPRATSPQRAPLPPRAPSPAPQPAHRTRNTFGIHVPPRERLNLLASVHRYSPVPTSARAALKDPNWLDAMNAEYRALLGNDTWDLVPPPRNANIVSGKWVFRHKLKPDGSLDRYKARWVLRGFSQEQGVDFDETFSLVVKPATVRVILSLALSLKWETRQLDVKNAFLHGKLAEAPRAWYQRFATFITSTGFTCSRSDTSLFVLQCPEGTAFLLLYVDDIVLTTSSPRLLDRITASLRYEFAMTDMGSLHYFLGIAVTRDSSGMHLSQAKYAAEILDKAGMTACKSTTTPVDTSPKLAATAGAPVTDPTEYRSLAGALQYLTFTHPDIAYAVQQVCLHMHDPREQHLAAIKRILRYVKGTISHGLQLHSSSPDSMVTYTDADWAGCPDTRRSTSGFCIYLGDNLVSWSSKRQHTVSRSSTEAEYRAVANAVAEASWIRQLLHELHRPSPPATVVFCDNVSAVYMSTNPVQHQRTKHIEIDLHFVRDRVAMGQVSQMKLDQLCNDTLVTVVNGQLPGPTIEVTEGDSVLVHVVNKSPNGVTIHWHGVKQQLNCWADGPAMITQCPIQPNKNFTYRFNVTGQEGTLWWHAHVSCLRATVHGALIIRPRSGPGSYPFPKPDKEIPLVLGEWWDTDLLELERRIKNGEMKEVPTSSTINGKLGAFNNCSGVIADDYVLNVEHGKTYLLRIVNAALHAEFYLKIAGHIFTVVAADANYVKPYTTDLIAISPGETVDVLVVANAPPGKYYMVAMTVPSQWIVEEPLLNTLVISRGIIQYNNTSKGSENTPVLSPELPVDDMGNISFYFHGNLTSLLMPSVPASIDERIFIDVDQGYICKEGESPCRTAVTRMNNISFQLPTSVPLLQAHYYNNISSSISMVREFPSSPPNIEFNRGNTMKATSMRRVRYNTTLEIVFQGPPGETSYLNPMHLHGHDFFILAQGIGEYDPNKDVHTYNLVDPPVRNVALVPRFGWIAIRFVARNPGVWFLHCHLEKHVPSGMATVFVVEDGPTLDTTLPPPPTDYPTCDGQSNKVSYE</sequence>
<keyword evidence="12" id="KW-0186">Copper</keyword>
<evidence type="ECO:0000256" key="5">
    <source>
        <dbReference type="ARBA" id="ARBA00010609"/>
    </source>
</evidence>
<gene>
    <name evidence="19" type="ORF">QYE76_008807</name>
</gene>
<dbReference type="CDD" id="cd13849">
    <property type="entry name" value="CuRO_1_LCC_plant"/>
    <property type="match status" value="1"/>
</dbReference>
<dbReference type="AlphaFoldDB" id="A0AAD8TQS3"/>
<evidence type="ECO:0000256" key="3">
    <source>
        <dbReference type="ARBA" id="ARBA00002075"/>
    </source>
</evidence>
<dbReference type="InterPro" id="IPR034288">
    <property type="entry name" value="CuRO_1_LCC"/>
</dbReference>
<evidence type="ECO:0000259" key="18">
    <source>
        <dbReference type="Pfam" id="PF07732"/>
    </source>
</evidence>
<dbReference type="PANTHER" id="PTHR11709:SF356">
    <property type="entry name" value="LACCASE"/>
    <property type="match status" value="1"/>
</dbReference>
<proteinExistence type="inferred from homology"/>
<dbReference type="InterPro" id="IPR011706">
    <property type="entry name" value="Cu-oxidase_C"/>
</dbReference>
<feature type="domain" description="Plastocyanin-like" evidence="15">
    <location>
        <begin position="671"/>
        <end position="799"/>
    </location>
</feature>
<evidence type="ECO:0000259" key="15">
    <source>
        <dbReference type="Pfam" id="PF00394"/>
    </source>
</evidence>
<dbReference type="PROSITE" id="PS00079">
    <property type="entry name" value="MULTICOPPER_OXIDASE1"/>
    <property type="match status" value="1"/>
</dbReference>
<evidence type="ECO:0000256" key="2">
    <source>
        <dbReference type="ARBA" id="ARBA00001935"/>
    </source>
</evidence>
<evidence type="ECO:0000256" key="10">
    <source>
        <dbReference type="ARBA" id="ARBA00022737"/>
    </source>
</evidence>
<evidence type="ECO:0000259" key="17">
    <source>
        <dbReference type="Pfam" id="PF07731"/>
    </source>
</evidence>
<dbReference type="InterPro" id="IPR043502">
    <property type="entry name" value="DNA/RNA_pol_sf"/>
</dbReference>
<name>A0AAD8TQS3_LOLMU</name>
<feature type="domain" description="Plastocyanin-like" evidence="18">
    <location>
        <begin position="545"/>
        <end position="658"/>
    </location>
</feature>
<comment type="similarity">
    <text evidence="5">Belongs to the multicopper oxidase family.</text>
</comment>
<dbReference type="GO" id="GO:0046274">
    <property type="term" value="P:lignin catabolic process"/>
    <property type="evidence" value="ECO:0007669"/>
    <property type="project" value="UniProtKB-KW"/>
</dbReference>
<keyword evidence="9" id="KW-0479">Metal-binding</keyword>
<evidence type="ECO:0000256" key="4">
    <source>
        <dbReference type="ARBA" id="ARBA00004271"/>
    </source>
</evidence>
<dbReference type="InterPro" id="IPR045087">
    <property type="entry name" value="Cu-oxidase_fam"/>
</dbReference>
<dbReference type="InterPro" id="IPR013103">
    <property type="entry name" value="RVT_2"/>
</dbReference>
<dbReference type="InterPro" id="IPR011707">
    <property type="entry name" value="Cu-oxidase-like_N"/>
</dbReference>